<keyword evidence="2" id="KW-1185">Reference proteome</keyword>
<evidence type="ECO:0000313" key="1">
    <source>
        <dbReference type="EMBL" id="EMR13363.1"/>
    </source>
</evidence>
<dbReference type="InterPro" id="IPR050049">
    <property type="entry name" value="Dodecin_bact"/>
</dbReference>
<dbReference type="OrthoDB" id="9805889at2"/>
<name>M7NX65_9GAMM</name>
<dbReference type="InterPro" id="IPR036694">
    <property type="entry name" value="Dodecin-like_sf"/>
</dbReference>
<dbReference type="RefSeq" id="WP_009726151.1">
    <property type="nucleotide sequence ID" value="NZ_APHR01000027.1"/>
</dbReference>
<dbReference type="InterPro" id="IPR025543">
    <property type="entry name" value="Dodecin-like"/>
</dbReference>
<reference evidence="1 2" key="1">
    <citation type="journal article" date="2013" name="Genome Announc.">
        <title>Draft Genome Sequence of Methylophaga lonarensis MPLT, a Haloalkaliphilic (Non-Methane-Utilizing) Methylotroph.</title>
        <authorList>
            <person name="Shetty S.A."/>
            <person name="Marathe N.P."/>
            <person name="Munot H."/>
            <person name="Antony C.P."/>
            <person name="Dhotre D.P."/>
            <person name="Murrell J.C."/>
            <person name="Shouche Y.S."/>
        </authorList>
    </citation>
    <scope>NUCLEOTIDE SEQUENCE [LARGE SCALE GENOMIC DNA]</scope>
    <source>
        <strain evidence="1 2">MPL</strain>
    </source>
</reference>
<dbReference type="SUPFAM" id="SSF89807">
    <property type="entry name" value="Dodecin-like"/>
    <property type="match status" value="1"/>
</dbReference>
<dbReference type="AlphaFoldDB" id="M7NX65"/>
<dbReference type="eggNOG" id="COG3360">
    <property type="taxonomic scope" value="Bacteria"/>
</dbReference>
<dbReference type="Proteomes" id="UP000012019">
    <property type="component" value="Unassembled WGS sequence"/>
</dbReference>
<organism evidence="1 2">
    <name type="scientific">Methylophaga lonarensis MPL</name>
    <dbReference type="NCBI Taxonomy" id="1286106"/>
    <lineage>
        <taxon>Bacteria</taxon>
        <taxon>Pseudomonadati</taxon>
        <taxon>Pseudomonadota</taxon>
        <taxon>Gammaproteobacteria</taxon>
        <taxon>Thiotrichales</taxon>
        <taxon>Piscirickettsiaceae</taxon>
        <taxon>Methylophaga</taxon>
    </lineage>
</organism>
<evidence type="ECO:0000313" key="2">
    <source>
        <dbReference type="Proteomes" id="UP000012019"/>
    </source>
</evidence>
<accession>M7NX65</accession>
<dbReference type="NCBIfam" id="NF043052">
    <property type="entry name" value="DodecBact"/>
    <property type="match status" value="1"/>
</dbReference>
<sequence length="69" mass="7916">MTEHVYKHIEVTGSSATSSDHAIELAIAKAAETIKHIHWFQVTDTRGYIEEGKVKYWQVTLKIGFRIED</sequence>
<dbReference type="PANTHER" id="PTHR39324">
    <property type="entry name" value="CALCIUM DODECIN"/>
    <property type="match status" value="1"/>
</dbReference>
<dbReference type="STRING" id="1286106.MPL1_05729"/>
<dbReference type="InterPro" id="IPR009923">
    <property type="entry name" value="Dodecin"/>
</dbReference>
<comment type="caution">
    <text evidence="1">The sequence shown here is derived from an EMBL/GenBank/DDBJ whole genome shotgun (WGS) entry which is preliminary data.</text>
</comment>
<dbReference type="EMBL" id="APHR01000027">
    <property type="protein sequence ID" value="EMR13363.1"/>
    <property type="molecule type" value="Genomic_DNA"/>
</dbReference>
<dbReference type="Gene3D" id="3.30.1660.10">
    <property type="entry name" value="Flavin-binding protein dodecin"/>
    <property type="match status" value="1"/>
</dbReference>
<dbReference type="PANTHER" id="PTHR39324:SF1">
    <property type="entry name" value="CALCIUM DODECIN"/>
    <property type="match status" value="1"/>
</dbReference>
<protein>
    <submittedName>
        <fullName evidence="1">Dodecin Flavin-binding protein</fullName>
    </submittedName>
</protein>
<dbReference type="PATRIC" id="fig|1286106.3.peg.1149"/>
<gene>
    <name evidence="1" type="ORF">MPL1_05729</name>
</gene>
<proteinExistence type="predicted"/>
<dbReference type="Pfam" id="PF07311">
    <property type="entry name" value="Dodecin"/>
    <property type="match status" value="1"/>
</dbReference>